<dbReference type="Gene3D" id="3.80.10.10">
    <property type="entry name" value="Ribonuclease Inhibitor"/>
    <property type="match status" value="1"/>
</dbReference>
<keyword evidence="5" id="KW-1185">Reference proteome</keyword>
<evidence type="ECO:0000313" key="4">
    <source>
        <dbReference type="EMBL" id="DAD20237.1"/>
    </source>
</evidence>
<keyword evidence="3" id="KW-0675">Receptor</keyword>
<proteinExistence type="predicted"/>
<evidence type="ECO:0000256" key="2">
    <source>
        <dbReference type="ARBA" id="ARBA00022729"/>
    </source>
</evidence>
<dbReference type="GO" id="GO:0016020">
    <property type="term" value="C:membrane"/>
    <property type="evidence" value="ECO:0007669"/>
    <property type="project" value="UniProtKB-SubCell"/>
</dbReference>
<dbReference type="EMBL" id="DUZY01000001">
    <property type="protein sequence ID" value="DAD20237.1"/>
    <property type="molecule type" value="Genomic_DNA"/>
</dbReference>
<dbReference type="Proteomes" id="UP000607653">
    <property type="component" value="Unassembled WGS sequence"/>
</dbReference>
<evidence type="ECO:0000256" key="3">
    <source>
        <dbReference type="ARBA" id="ARBA00023170"/>
    </source>
</evidence>
<evidence type="ECO:0000256" key="1">
    <source>
        <dbReference type="ARBA" id="ARBA00004167"/>
    </source>
</evidence>
<reference evidence="4 5" key="1">
    <citation type="journal article" date="2020" name="Mol. Biol. Evol.">
        <title>Distinct Expression and Methylation Patterns for Genes with Different Fates following a Single Whole-Genome Duplication in Flowering Plants.</title>
        <authorList>
            <person name="Shi T."/>
            <person name="Rahmani R.S."/>
            <person name="Gugger P.F."/>
            <person name="Wang M."/>
            <person name="Li H."/>
            <person name="Zhang Y."/>
            <person name="Li Z."/>
            <person name="Wang Q."/>
            <person name="Van de Peer Y."/>
            <person name="Marchal K."/>
            <person name="Chen J."/>
        </authorList>
    </citation>
    <scope>NUCLEOTIDE SEQUENCE [LARGE SCALE GENOMIC DNA]</scope>
    <source>
        <tissue evidence="4">Leaf</tissue>
    </source>
</reference>
<evidence type="ECO:0000313" key="5">
    <source>
        <dbReference type="Proteomes" id="UP000607653"/>
    </source>
</evidence>
<protein>
    <submittedName>
        <fullName evidence="4">Uncharacterized protein</fullName>
    </submittedName>
</protein>
<dbReference type="AlphaFoldDB" id="A0A822XJ10"/>
<dbReference type="Pfam" id="PF00560">
    <property type="entry name" value="LRR_1"/>
    <property type="match status" value="2"/>
</dbReference>
<dbReference type="InterPro" id="IPR032675">
    <property type="entry name" value="LRR_dom_sf"/>
</dbReference>
<comment type="subcellular location">
    <subcellularLocation>
        <location evidence="1">Membrane</location>
        <topology evidence="1">Single-pass membrane protein</topology>
    </subcellularLocation>
</comment>
<dbReference type="PANTHER" id="PTHR48053">
    <property type="entry name" value="LEUCINE RICH REPEAT FAMILY PROTEIN, EXPRESSED"/>
    <property type="match status" value="1"/>
</dbReference>
<dbReference type="InterPro" id="IPR001611">
    <property type="entry name" value="Leu-rich_rpt"/>
</dbReference>
<dbReference type="PANTHER" id="PTHR48053:SF32">
    <property type="entry name" value="LEUCINE RICH REPEAT FAMILY PROTEIN, EXPRESSED"/>
    <property type="match status" value="1"/>
</dbReference>
<accession>A0A822XJ10</accession>
<sequence length="115" mass="12803">MNWLVQFHQYLAICLTHTGKLYLHENKLTGKIPPELGNMSKVSYLQLSDNELVGGIPAELGKLEQLFELCTGCGSGARGSAEMARIIRTIKRFAYDEGRKRRCGVSEIICGEEAE</sequence>
<organism evidence="4 5">
    <name type="scientific">Nelumbo nucifera</name>
    <name type="common">Sacred lotus</name>
    <dbReference type="NCBI Taxonomy" id="4432"/>
    <lineage>
        <taxon>Eukaryota</taxon>
        <taxon>Viridiplantae</taxon>
        <taxon>Streptophyta</taxon>
        <taxon>Embryophyta</taxon>
        <taxon>Tracheophyta</taxon>
        <taxon>Spermatophyta</taxon>
        <taxon>Magnoliopsida</taxon>
        <taxon>Proteales</taxon>
        <taxon>Nelumbonaceae</taxon>
        <taxon>Nelumbo</taxon>
    </lineage>
</organism>
<keyword evidence="2" id="KW-0732">Signal</keyword>
<comment type="caution">
    <text evidence="4">The sequence shown here is derived from an EMBL/GenBank/DDBJ whole genome shotgun (WGS) entry which is preliminary data.</text>
</comment>
<gene>
    <name evidence="4" type="ORF">HUJ06_021700</name>
</gene>
<dbReference type="InterPro" id="IPR051716">
    <property type="entry name" value="Plant_RL_S/T_kinase"/>
</dbReference>
<name>A0A822XJ10_NELNU</name>
<dbReference type="SUPFAM" id="SSF52058">
    <property type="entry name" value="L domain-like"/>
    <property type="match status" value="1"/>
</dbReference>